<dbReference type="EMBL" id="FXUV01000023">
    <property type="protein sequence ID" value="SMQ12505.1"/>
    <property type="molecule type" value="Genomic_DNA"/>
</dbReference>
<dbReference type="SUPFAM" id="SSF47598">
    <property type="entry name" value="Ribbon-helix-helix"/>
    <property type="match status" value="1"/>
</dbReference>
<evidence type="ECO:0000256" key="2">
    <source>
        <dbReference type="ARBA" id="ARBA00049988"/>
    </source>
</evidence>
<evidence type="ECO:0000313" key="3">
    <source>
        <dbReference type="EMBL" id="SMQ12505.1"/>
    </source>
</evidence>
<dbReference type="InterPro" id="IPR014795">
    <property type="entry name" value="TacA_1-like"/>
</dbReference>
<reference evidence="4 5" key="2">
    <citation type="submission" date="2017-06" db="EMBL/GenBank/DDBJ databases">
        <authorList>
            <person name="Kim H.J."/>
            <person name="Triplett B.A."/>
        </authorList>
    </citation>
    <scope>NUCLEOTIDE SEQUENCE [LARGE SCALE GENOMIC DNA]</scope>
    <source>
        <strain evidence="4">Kingella_eburonensis</strain>
    </source>
</reference>
<dbReference type="AlphaFoldDB" id="A0A238HFK8"/>
<accession>A0A238HFK8</accession>
<proteinExistence type="inferred from homology"/>
<dbReference type="Pfam" id="PF08681">
    <property type="entry name" value="TacA1"/>
    <property type="match status" value="1"/>
</dbReference>
<gene>
    <name evidence="4" type="ORF">KEBURONENSIS_01361</name>
    <name evidence="3" type="ORF">KEBURONENSIS_01406</name>
</gene>
<evidence type="ECO:0000313" key="4">
    <source>
        <dbReference type="EMBL" id="SNB70612.1"/>
    </source>
</evidence>
<dbReference type="STRING" id="1522312.GCA_900177895_00817"/>
<evidence type="ECO:0000256" key="1">
    <source>
        <dbReference type="ARBA" id="ARBA00022649"/>
    </source>
</evidence>
<dbReference type="EMBL" id="FXUV02000026">
    <property type="protein sequence ID" value="SNB70612.1"/>
    <property type="molecule type" value="Genomic_DNA"/>
</dbReference>
<dbReference type="RefSeq" id="WP_095062685.1">
    <property type="nucleotide sequence ID" value="NZ_FXUV02000026.1"/>
</dbReference>
<protein>
    <recommendedName>
        <fullName evidence="6">DUF1778 domain-containing protein</fullName>
    </recommendedName>
</protein>
<dbReference type="Gene3D" id="1.20.5.780">
    <property type="entry name" value="Single helix bin"/>
    <property type="match status" value="1"/>
</dbReference>
<keyword evidence="1" id="KW-1277">Toxin-antitoxin system</keyword>
<evidence type="ECO:0000313" key="5">
    <source>
        <dbReference type="Proteomes" id="UP000215450"/>
    </source>
</evidence>
<keyword evidence="5" id="KW-1185">Reference proteome</keyword>
<evidence type="ECO:0008006" key="6">
    <source>
        <dbReference type="Google" id="ProtNLM"/>
    </source>
</evidence>
<dbReference type="Proteomes" id="UP000215450">
    <property type="component" value="Unassembled WGS sequence"/>
</dbReference>
<organism evidence="3">
    <name type="scientific">Kingella negevensis</name>
    <dbReference type="NCBI Taxonomy" id="1522312"/>
    <lineage>
        <taxon>Bacteria</taxon>
        <taxon>Pseudomonadati</taxon>
        <taxon>Pseudomonadota</taxon>
        <taxon>Betaproteobacteria</taxon>
        <taxon>Neisseriales</taxon>
        <taxon>Neisseriaceae</taxon>
        <taxon>Kingella</taxon>
    </lineage>
</organism>
<reference evidence="3" key="1">
    <citation type="submission" date="2017-05" db="EMBL/GenBank/DDBJ databases">
        <authorList>
            <person name="Song R."/>
            <person name="Chenine A.L."/>
            <person name="Ruprecht R.M."/>
        </authorList>
    </citation>
    <scope>NUCLEOTIDE SEQUENCE</scope>
    <source>
        <strain evidence="3">Kingella_eburonensis</strain>
    </source>
</reference>
<dbReference type="GO" id="GO:0006355">
    <property type="term" value="P:regulation of DNA-templated transcription"/>
    <property type="evidence" value="ECO:0007669"/>
    <property type="project" value="InterPro"/>
</dbReference>
<sequence>MSSENINRASNKKGVSPIVNVRVPVQNKDIICRAAELSGMPIAAFIRMAAIDRAYEVVKARTAV</sequence>
<name>A0A238HFK8_9NEIS</name>
<comment type="similarity">
    <text evidence="2">Belongs to the TacA antitoxin family.</text>
</comment>
<dbReference type="InterPro" id="IPR010985">
    <property type="entry name" value="Ribbon_hlx_hlx"/>
</dbReference>